<protein>
    <submittedName>
        <fullName evidence="2">19678_t:CDS:1</fullName>
    </submittedName>
</protein>
<dbReference type="AlphaFoldDB" id="A0A9N9JTC3"/>
<feature type="region of interest" description="Disordered" evidence="1">
    <location>
        <begin position="65"/>
        <end position="109"/>
    </location>
</feature>
<accession>A0A9N9JTC3</accession>
<reference evidence="2" key="1">
    <citation type="submission" date="2021-06" db="EMBL/GenBank/DDBJ databases">
        <authorList>
            <person name="Kallberg Y."/>
            <person name="Tangrot J."/>
            <person name="Rosling A."/>
        </authorList>
    </citation>
    <scope>NUCLEOTIDE SEQUENCE</scope>
    <source>
        <strain evidence="2">MA453B</strain>
    </source>
</reference>
<feature type="compositionally biased region" description="Polar residues" evidence="1">
    <location>
        <begin position="65"/>
        <end position="79"/>
    </location>
</feature>
<evidence type="ECO:0000313" key="2">
    <source>
        <dbReference type="EMBL" id="CAG8796325.1"/>
    </source>
</evidence>
<name>A0A9N9JTC3_9GLOM</name>
<comment type="caution">
    <text evidence="2">The sequence shown here is derived from an EMBL/GenBank/DDBJ whole genome shotgun (WGS) entry which is preliminary data.</text>
</comment>
<dbReference type="Proteomes" id="UP000789405">
    <property type="component" value="Unassembled WGS sequence"/>
</dbReference>
<organism evidence="2 3">
    <name type="scientific">Dentiscutata erythropus</name>
    <dbReference type="NCBI Taxonomy" id="1348616"/>
    <lineage>
        <taxon>Eukaryota</taxon>
        <taxon>Fungi</taxon>
        <taxon>Fungi incertae sedis</taxon>
        <taxon>Mucoromycota</taxon>
        <taxon>Glomeromycotina</taxon>
        <taxon>Glomeromycetes</taxon>
        <taxon>Diversisporales</taxon>
        <taxon>Gigasporaceae</taxon>
        <taxon>Dentiscutata</taxon>
    </lineage>
</organism>
<dbReference type="OrthoDB" id="10566514at2759"/>
<keyword evidence="3" id="KW-1185">Reference proteome</keyword>
<dbReference type="EMBL" id="CAJVPY010031241">
    <property type="protein sequence ID" value="CAG8796325.1"/>
    <property type="molecule type" value="Genomic_DNA"/>
</dbReference>
<gene>
    <name evidence="2" type="ORF">DERYTH_LOCUS22460</name>
</gene>
<proteinExistence type="predicted"/>
<evidence type="ECO:0000256" key="1">
    <source>
        <dbReference type="SAM" id="MobiDB-lite"/>
    </source>
</evidence>
<evidence type="ECO:0000313" key="3">
    <source>
        <dbReference type="Proteomes" id="UP000789405"/>
    </source>
</evidence>
<sequence length="129" mass="14221">TSILTNYYIKTAASSKPEMSICHSSDICMPRNGYFSESAISSAVAPPMSSDEQVKIVTYPNAVNTQSTKSGKNNNINPDENSKCKGIGSFSKSSSALKDKKTTGLPKKRKKRRLIAEAWQYFKLEENFA</sequence>
<feature type="non-terminal residue" evidence="2">
    <location>
        <position position="1"/>
    </location>
</feature>
<feature type="non-terminal residue" evidence="2">
    <location>
        <position position="129"/>
    </location>
</feature>